<reference evidence="1 2" key="1">
    <citation type="submission" date="2020-04" db="EMBL/GenBank/DDBJ databases">
        <title>Perkinsus chesapeaki whole genome sequence.</title>
        <authorList>
            <person name="Bogema D.R."/>
        </authorList>
    </citation>
    <scope>NUCLEOTIDE SEQUENCE [LARGE SCALE GENOMIC DNA]</scope>
    <source>
        <strain evidence="1">ATCC PRA-425</strain>
    </source>
</reference>
<proteinExistence type="predicted"/>
<evidence type="ECO:0000313" key="1">
    <source>
        <dbReference type="EMBL" id="KAF4668519.1"/>
    </source>
</evidence>
<keyword evidence="2" id="KW-1185">Reference proteome</keyword>
<organism evidence="1 2">
    <name type="scientific">Perkinsus chesapeaki</name>
    <name type="common">Clam parasite</name>
    <name type="synonym">Perkinsus andrewsi</name>
    <dbReference type="NCBI Taxonomy" id="330153"/>
    <lineage>
        <taxon>Eukaryota</taxon>
        <taxon>Sar</taxon>
        <taxon>Alveolata</taxon>
        <taxon>Perkinsozoa</taxon>
        <taxon>Perkinsea</taxon>
        <taxon>Perkinsida</taxon>
        <taxon>Perkinsidae</taxon>
        <taxon>Perkinsus</taxon>
    </lineage>
</organism>
<dbReference type="AlphaFoldDB" id="A0A7J6MAF7"/>
<gene>
    <name evidence="1" type="ORF">FOL47_002981</name>
</gene>
<dbReference type="OrthoDB" id="423978at2759"/>
<comment type="caution">
    <text evidence="1">The sequence shown here is derived from an EMBL/GenBank/DDBJ whole genome shotgun (WGS) entry which is preliminary data.</text>
</comment>
<sequence length="208" mass="23313">MSRSSTAVRFGLKVSELPRRVDVSIRSSSCQHIVDLITEAVNMKIQDPTFWDKIQAQGIELGSSRCKFTPTTISTAWTGVNNASFLKRYVDLNDWLDKELSKEDNLHGLSAATLLYIVKSATNDGKWDLAEAAIRRLIGKGESLTDEKLMGFAECVEKLQESKMSLSDGIMESLAALLRKRQSALNCDKMKRMLENPIFDTSVKFDDK</sequence>
<accession>A0A7J6MAF7</accession>
<dbReference type="EMBL" id="JAAPAO010000189">
    <property type="protein sequence ID" value="KAF4668519.1"/>
    <property type="molecule type" value="Genomic_DNA"/>
</dbReference>
<protein>
    <submittedName>
        <fullName evidence="1">Uncharacterized protein</fullName>
    </submittedName>
</protein>
<name>A0A7J6MAF7_PERCH</name>
<evidence type="ECO:0000313" key="2">
    <source>
        <dbReference type="Proteomes" id="UP000591131"/>
    </source>
</evidence>
<dbReference type="Proteomes" id="UP000591131">
    <property type="component" value="Unassembled WGS sequence"/>
</dbReference>